<dbReference type="InterPro" id="IPR036890">
    <property type="entry name" value="HATPase_C_sf"/>
</dbReference>
<dbReference type="Pfam" id="PF02518">
    <property type="entry name" value="HATPase_c"/>
    <property type="match status" value="1"/>
</dbReference>
<dbReference type="CDD" id="cd16922">
    <property type="entry name" value="HATPase_EvgS-ArcB-TorS-like"/>
    <property type="match status" value="1"/>
</dbReference>
<comment type="caution">
    <text evidence="8">The sequence shown here is derived from an EMBL/GenBank/DDBJ whole genome shotgun (WGS) entry which is preliminary data.</text>
</comment>
<evidence type="ECO:0000256" key="1">
    <source>
        <dbReference type="ARBA" id="ARBA00000085"/>
    </source>
</evidence>
<dbReference type="PANTHER" id="PTHR43711">
    <property type="entry name" value="TWO-COMPONENT HISTIDINE KINASE"/>
    <property type="match status" value="1"/>
</dbReference>
<evidence type="ECO:0000259" key="7">
    <source>
        <dbReference type="PROSITE" id="PS50109"/>
    </source>
</evidence>
<dbReference type="PROSITE" id="PS50109">
    <property type="entry name" value="HIS_KIN"/>
    <property type="match status" value="1"/>
</dbReference>
<dbReference type="SUPFAM" id="SSF55874">
    <property type="entry name" value="ATPase domain of HSP90 chaperone/DNA topoisomerase II/histidine kinase"/>
    <property type="match status" value="1"/>
</dbReference>
<reference evidence="8" key="1">
    <citation type="journal article" date="2014" name="Front. Microbiol.">
        <title>High frequency of phylogenetically diverse reductive dehalogenase-homologous genes in deep subseafloor sedimentary metagenomes.</title>
        <authorList>
            <person name="Kawai M."/>
            <person name="Futagami T."/>
            <person name="Toyoda A."/>
            <person name="Takaki Y."/>
            <person name="Nishi S."/>
            <person name="Hori S."/>
            <person name="Arai W."/>
            <person name="Tsubouchi T."/>
            <person name="Morono Y."/>
            <person name="Uchiyama I."/>
            <person name="Ito T."/>
            <person name="Fujiyama A."/>
            <person name="Inagaki F."/>
            <person name="Takami H."/>
        </authorList>
    </citation>
    <scope>NUCLEOTIDE SEQUENCE</scope>
    <source>
        <strain evidence="8">Expedition CK06-06</strain>
    </source>
</reference>
<dbReference type="FunFam" id="3.30.565.10:FF:000010">
    <property type="entry name" value="Sensor histidine kinase RcsC"/>
    <property type="match status" value="1"/>
</dbReference>
<evidence type="ECO:0000256" key="2">
    <source>
        <dbReference type="ARBA" id="ARBA00012438"/>
    </source>
</evidence>
<comment type="catalytic activity">
    <reaction evidence="1">
        <text>ATP + protein L-histidine = ADP + protein N-phospho-L-histidine.</text>
        <dbReference type="EC" id="2.7.13.3"/>
    </reaction>
</comment>
<evidence type="ECO:0000256" key="4">
    <source>
        <dbReference type="ARBA" id="ARBA00022679"/>
    </source>
</evidence>
<keyword evidence="4" id="KW-0808">Transferase</keyword>
<dbReference type="PRINTS" id="PR00344">
    <property type="entry name" value="BCTRLSENSOR"/>
</dbReference>
<dbReference type="SMART" id="SM00387">
    <property type="entry name" value="HATPase_c"/>
    <property type="match status" value="1"/>
</dbReference>
<dbReference type="InterPro" id="IPR005467">
    <property type="entry name" value="His_kinase_dom"/>
</dbReference>
<dbReference type="Gene3D" id="3.30.565.10">
    <property type="entry name" value="Histidine kinase-like ATPase, C-terminal domain"/>
    <property type="match status" value="1"/>
</dbReference>
<keyword evidence="5" id="KW-0418">Kinase</keyword>
<dbReference type="InterPro" id="IPR003594">
    <property type="entry name" value="HATPase_dom"/>
</dbReference>
<keyword evidence="6" id="KW-0902">Two-component regulatory system</keyword>
<dbReference type="PANTHER" id="PTHR43711:SF31">
    <property type="entry name" value="HISTIDINE KINASE"/>
    <property type="match status" value="1"/>
</dbReference>
<dbReference type="GO" id="GO:0000160">
    <property type="term" value="P:phosphorelay signal transduction system"/>
    <property type="evidence" value="ECO:0007669"/>
    <property type="project" value="UniProtKB-KW"/>
</dbReference>
<name>X1M5S9_9ZZZZ</name>
<dbReference type="InterPro" id="IPR050736">
    <property type="entry name" value="Sensor_HK_Regulatory"/>
</dbReference>
<proteinExistence type="predicted"/>
<protein>
    <recommendedName>
        <fullName evidence="2">histidine kinase</fullName>
        <ecNumber evidence="2">2.7.13.3</ecNumber>
    </recommendedName>
</protein>
<dbReference type="GO" id="GO:0004673">
    <property type="term" value="F:protein histidine kinase activity"/>
    <property type="evidence" value="ECO:0007669"/>
    <property type="project" value="UniProtKB-EC"/>
</dbReference>
<keyword evidence="3" id="KW-0597">Phosphoprotein</keyword>
<sequence length="183" mass="19882">MINDLLDLAKTEAGKMKLHIEKTSVSQLCKALVASFSALTKKKKIKVKLQLDNNIPPLSTDASKVQQILYNFLSNAVKFTPEKGRIEIRANMQGEQTVRIAVSDTGPGIAETDKEKIFEKFRQADGSITRQSTGSGLGLAISKELAAMLAGSIGIEGETDKGSTFWLDIPVALSTEQNRSQTK</sequence>
<dbReference type="AlphaFoldDB" id="X1M5S9"/>
<dbReference type="EMBL" id="BARV01001964">
    <property type="protein sequence ID" value="GAI01734.1"/>
    <property type="molecule type" value="Genomic_DNA"/>
</dbReference>
<evidence type="ECO:0000256" key="6">
    <source>
        <dbReference type="ARBA" id="ARBA00023012"/>
    </source>
</evidence>
<accession>X1M5S9</accession>
<evidence type="ECO:0000256" key="5">
    <source>
        <dbReference type="ARBA" id="ARBA00022777"/>
    </source>
</evidence>
<feature type="domain" description="Histidine kinase" evidence="7">
    <location>
        <begin position="1"/>
        <end position="173"/>
    </location>
</feature>
<evidence type="ECO:0000256" key="3">
    <source>
        <dbReference type="ARBA" id="ARBA00022553"/>
    </source>
</evidence>
<dbReference type="InterPro" id="IPR004358">
    <property type="entry name" value="Sig_transdc_His_kin-like_C"/>
</dbReference>
<dbReference type="EC" id="2.7.13.3" evidence="2"/>
<organism evidence="8">
    <name type="scientific">marine sediment metagenome</name>
    <dbReference type="NCBI Taxonomy" id="412755"/>
    <lineage>
        <taxon>unclassified sequences</taxon>
        <taxon>metagenomes</taxon>
        <taxon>ecological metagenomes</taxon>
    </lineage>
</organism>
<evidence type="ECO:0000313" key="8">
    <source>
        <dbReference type="EMBL" id="GAI01734.1"/>
    </source>
</evidence>
<gene>
    <name evidence="8" type="ORF">S06H3_05331</name>
</gene>